<dbReference type="Proteomes" id="UP000761423">
    <property type="component" value="Unassembled WGS sequence"/>
</dbReference>
<organism evidence="1 2">
    <name type="scientific">Flavobacterium celericrescens</name>
    <dbReference type="NCBI Taxonomy" id="2709780"/>
    <lineage>
        <taxon>Bacteria</taxon>
        <taxon>Pseudomonadati</taxon>
        <taxon>Bacteroidota</taxon>
        <taxon>Flavobacteriia</taxon>
        <taxon>Flavobacteriales</taxon>
        <taxon>Flavobacteriaceae</taxon>
        <taxon>Flavobacterium</taxon>
    </lineage>
</organism>
<evidence type="ECO:0000313" key="1">
    <source>
        <dbReference type="EMBL" id="NHM05450.1"/>
    </source>
</evidence>
<comment type="caution">
    <text evidence="1">The sequence shown here is derived from an EMBL/GenBank/DDBJ whole genome shotgun (WGS) entry which is preliminary data.</text>
</comment>
<gene>
    <name evidence="1" type="ORF">G4L40_12115</name>
</gene>
<sequence>MIISHIETPLYNYFNLHAEEVISSSYLNDGNQGIYIKSLQFETVNRIFNFIKGLNKIHQKYIVLDFKNLEHVQANIIDKITDIRDLGFKLIFINISEKIKKPLSLKSIDNPKNVLNEFNGYNEFYFFSVEASEIYEIEIKSEKLFYEKFKSILKKYSKVYNKQHASSFVYLNSFIDLKKIISNERPFIYYALYRLAIKIKDKWQKELLNNPILVGQSLTSTFIVSVLSKLLNLDIVVFDKIGPITKLYNKIDKHNFEKSKYIVVSDLVCLGTEVKITKNLIEFSGGKYLGNVSLVKVETLNREDLKLENIDRTISVFSITENNNQELEYFIYTNLKSLNE</sequence>
<accession>A0ABX0IGT5</accession>
<reference evidence="1 2" key="1">
    <citation type="submission" date="2020-02" db="EMBL/GenBank/DDBJ databases">
        <authorList>
            <person name="Chen W.-M."/>
        </authorList>
    </citation>
    <scope>NUCLEOTIDE SEQUENCE [LARGE SCALE GENOMIC DNA]</scope>
    <source>
        <strain evidence="1 2">TWA-26</strain>
    </source>
</reference>
<dbReference type="RefSeq" id="WP_166237466.1">
    <property type="nucleotide sequence ID" value="NZ_JAAJBV010000011.1"/>
</dbReference>
<dbReference type="EMBL" id="JAAJBV010000011">
    <property type="protein sequence ID" value="NHM05450.1"/>
    <property type="molecule type" value="Genomic_DNA"/>
</dbReference>
<evidence type="ECO:0008006" key="3">
    <source>
        <dbReference type="Google" id="ProtNLM"/>
    </source>
</evidence>
<protein>
    <recommendedName>
        <fullName evidence="3">Phosphoribosyltransferase domain-containing protein</fullName>
    </recommendedName>
</protein>
<evidence type="ECO:0000313" key="2">
    <source>
        <dbReference type="Proteomes" id="UP000761423"/>
    </source>
</evidence>
<name>A0ABX0IGT5_9FLAO</name>
<keyword evidence="2" id="KW-1185">Reference proteome</keyword>
<dbReference type="Gene3D" id="3.40.50.2020">
    <property type="match status" value="1"/>
</dbReference>
<dbReference type="InterPro" id="IPR029057">
    <property type="entry name" value="PRTase-like"/>
</dbReference>
<proteinExistence type="predicted"/>